<dbReference type="PANTHER" id="PTHR13343:SF22">
    <property type="entry name" value="GLUTAMYL-TRNA REDUCTASE-BINDING PROTEIN, CHLOROPLASTIC"/>
    <property type="match status" value="1"/>
</dbReference>
<evidence type="ECO:0000256" key="1">
    <source>
        <dbReference type="SAM" id="MobiDB-lite"/>
    </source>
</evidence>
<dbReference type="GO" id="GO:0070455">
    <property type="term" value="P:positive regulation of heme biosynthetic process"/>
    <property type="evidence" value="ECO:0007669"/>
    <property type="project" value="EnsemblPlants"/>
</dbReference>
<dbReference type="GO" id="GO:0043495">
    <property type="term" value="F:protein-membrane adaptor activity"/>
    <property type="evidence" value="ECO:0007669"/>
    <property type="project" value="EnsemblPlants"/>
</dbReference>
<dbReference type="InterPro" id="IPR037119">
    <property type="entry name" value="Haem_oxidase_HugZ-like_sf"/>
</dbReference>
<dbReference type="GO" id="GO:0032991">
    <property type="term" value="C:protein-containing complex"/>
    <property type="evidence" value="ECO:0007669"/>
    <property type="project" value="EnsemblPlants"/>
</dbReference>
<dbReference type="OMA" id="KSTFNCM"/>
<keyword evidence="4" id="KW-1185">Reference proteome</keyword>
<dbReference type="GO" id="GO:0009791">
    <property type="term" value="P:post-embryonic development"/>
    <property type="evidence" value="ECO:0007669"/>
    <property type="project" value="EnsemblPlants"/>
</dbReference>
<accession>A0A5P1ETV9</accession>
<dbReference type="AlphaFoldDB" id="A0A5P1ETV9"/>
<gene>
    <name evidence="3" type="ORF">A4U43_C05F5880</name>
</gene>
<dbReference type="InterPro" id="IPR019595">
    <property type="entry name" value="DUF2470"/>
</dbReference>
<dbReference type="Proteomes" id="UP000243459">
    <property type="component" value="Chromosome 5"/>
</dbReference>
<feature type="region of interest" description="Disordered" evidence="1">
    <location>
        <begin position="28"/>
        <end position="59"/>
    </location>
</feature>
<evidence type="ECO:0000313" key="4">
    <source>
        <dbReference type="Proteomes" id="UP000243459"/>
    </source>
</evidence>
<dbReference type="GO" id="GO:0009767">
    <property type="term" value="P:photosynthetic electron transport chain"/>
    <property type="evidence" value="ECO:0007669"/>
    <property type="project" value="EnsemblPlants"/>
</dbReference>
<dbReference type="InterPro" id="IPR012349">
    <property type="entry name" value="Split_barrel_FMN-bd"/>
</dbReference>
<dbReference type="OrthoDB" id="2138282at2759"/>
<dbReference type="Gramene" id="ONK67981">
    <property type="protein sequence ID" value="ONK67981"/>
    <property type="gene ID" value="A4U43_C05F5880"/>
</dbReference>
<dbReference type="EMBL" id="CM007385">
    <property type="protein sequence ID" value="ONK67981.1"/>
    <property type="molecule type" value="Genomic_DNA"/>
</dbReference>
<dbReference type="Gene3D" id="2.30.110.10">
    <property type="entry name" value="Electron Transport, Fmn-binding Protein, Chain A"/>
    <property type="match status" value="1"/>
</dbReference>
<dbReference type="Gene3D" id="3.20.180.10">
    <property type="entry name" value="PNP-oxidase-like"/>
    <property type="match status" value="1"/>
</dbReference>
<proteinExistence type="predicted"/>
<dbReference type="Pfam" id="PF10615">
    <property type="entry name" value="DUF2470"/>
    <property type="match status" value="1"/>
</dbReference>
<dbReference type="GO" id="GO:0033014">
    <property type="term" value="P:tetrapyrrole biosynthetic process"/>
    <property type="evidence" value="ECO:0007669"/>
    <property type="project" value="EnsemblPlants"/>
</dbReference>
<dbReference type="GO" id="GO:0009534">
    <property type="term" value="C:chloroplast thylakoid"/>
    <property type="evidence" value="ECO:0007669"/>
    <property type="project" value="EnsemblPlants"/>
</dbReference>
<sequence length="304" mass="33982">MPPLSLSSPISTFSPLLKLPTQCPLLKTPPFTPKSSLVSTPTSSPPSIDLRSKPSPAENSRTIMELSSSGTLSALTHDGWPIGVGAQFVVDAEGFPALCLSEPGRLLSVNGLSSFHVQLEQSGSRTTQCTVMGSLKKPDDELFLKKLCAKWEKKFGEEVDRELVYMISVDKVLQIEDFKEEGIWVTSSEYLNAQPDPLRNFAEKIVEEMNSQHVEDVQRLCKVYVESEFQATAAKIIWVDRLGFDLYLYSDEGVFAARIPFPREVTDEKGVKSSFNLMSHLAWEIEKTYAIPDFEKVKCLKKIR</sequence>
<organism evidence="3 4">
    <name type="scientific">Asparagus officinalis</name>
    <name type="common">Garden asparagus</name>
    <dbReference type="NCBI Taxonomy" id="4686"/>
    <lineage>
        <taxon>Eukaryota</taxon>
        <taxon>Viridiplantae</taxon>
        <taxon>Streptophyta</taxon>
        <taxon>Embryophyta</taxon>
        <taxon>Tracheophyta</taxon>
        <taxon>Spermatophyta</taxon>
        <taxon>Magnoliopsida</taxon>
        <taxon>Liliopsida</taxon>
        <taxon>Asparagales</taxon>
        <taxon>Asparagaceae</taxon>
        <taxon>Asparagoideae</taxon>
        <taxon>Asparagus</taxon>
    </lineage>
</organism>
<dbReference type="GO" id="GO:0009570">
    <property type="term" value="C:chloroplast stroma"/>
    <property type="evidence" value="ECO:0007669"/>
    <property type="project" value="EnsemblPlants"/>
</dbReference>
<reference evidence="4" key="1">
    <citation type="journal article" date="2017" name="Nat. Commun.">
        <title>The asparagus genome sheds light on the origin and evolution of a young Y chromosome.</title>
        <authorList>
            <person name="Harkess A."/>
            <person name="Zhou J."/>
            <person name="Xu C."/>
            <person name="Bowers J.E."/>
            <person name="Van der Hulst R."/>
            <person name="Ayyampalayam S."/>
            <person name="Mercati F."/>
            <person name="Riccardi P."/>
            <person name="McKain M.R."/>
            <person name="Kakrana A."/>
            <person name="Tang H."/>
            <person name="Ray J."/>
            <person name="Groenendijk J."/>
            <person name="Arikit S."/>
            <person name="Mathioni S.M."/>
            <person name="Nakano M."/>
            <person name="Shan H."/>
            <person name="Telgmann-Rauber A."/>
            <person name="Kanno A."/>
            <person name="Yue Z."/>
            <person name="Chen H."/>
            <person name="Li W."/>
            <person name="Chen Y."/>
            <person name="Xu X."/>
            <person name="Zhang Y."/>
            <person name="Luo S."/>
            <person name="Chen H."/>
            <person name="Gao J."/>
            <person name="Mao Z."/>
            <person name="Pires J.C."/>
            <person name="Luo M."/>
            <person name="Kudrna D."/>
            <person name="Wing R.A."/>
            <person name="Meyers B.C."/>
            <person name="Yi K."/>
            <person name="Kong H."/>
            <person name="Lavrijsen P."/>
            <person name="Sunseri F."/>
            <person name="Falavigna A."/>
            <person name="Ye Y."/>
            <person name="Leebens-Mack J.H."/>
            <person name="Chen G."/>
        </authorList>
    </citation>
    <scope>NUCLEOTIDE SEQUENCE [LARGE SCALE GENOMIC DNA]</scope>
    <source>
        <strain evidence="4">cv. DH0086</strain>
    </source>
</reference>
<evidence type="ECO:0000259" key="2">
    <source>
        <dbReference type="Pfam" id="PF10615"/>
    </source>
</evidence>
<name>A0A5P1ETV9_ASPOF</name>
<dbReference type="PANTHER" id="PTHR13343">
    <property type="entry name" value="CREG1 PROTEIN"/>
    <property type="match status" value="1"/>
</dbReference>
<evidence type="ECO:0000313" key="3">
    <source>
        <dbReference type="EMBL" id="ONK67981.1"/>
    </source>
</evidence>
<dbReference type="SUPFAM" id="SSF50475">
    <property type="entry name" value="FMN-binding split barrel"/>
    <property type="match status" value="1"/>
</dbReference>
<feature type="domain" description="DUF2470" evidence="2">
    <location>
        <begin position="203"/>
        <end position="274"/>
    </location>
</feature>
<protein>
    <recommendedName>
        <fullName evidence="2">DUF2470 domain-containing protein</fullName>
    </recommendedName>
</protein>
<feature type="compositionally biased region" description="Low complexity" evidence="1">
    <location>
        <begin position="33"/>
        <end position="47"/>
    </location>
</feature>